<dbReference type="RefSeq" id="WP_194702238.1">
    <property type="nucleotide sequence ID" value="NZ_JADKNH010000007.1"/>
</dbReference>
<dbReference type="PANTHER" id="PTHR37841">
    <property type="entry name" value="GLR2918 PROTEIN"/>
    <property type="match status" value="1"/>
</dbReference>
<name>A0ABR9ZU65_9FIRM</name>
<gene>
    <name evidence="1" type="ORF">ISU02_12865</name>
</gene>
<dbReference type="EMBL" id="JADKNH010000007">
    <property type="protein sequence ID" value="MBF4694004.1"/>
    <property type="molecule type" value="Genomic_DNA"/>
</dbReference>
<dbReference type="InterPro" id="IPR032774">
    <property type="entry name" value="WG_beta_rep"/>
</dbReference>
<dbReference type="Pfam" id="PF14903">
    <property type="entry name" value="WG_beta_rep"/>
    <property type="match status" value="4"/>
</dbReference>
<evidence type="ECO:0000313" key="2">
    <source>
        <dbReference type="Proteomes" id="UP000614200"/>
    </source>
</evidence>
<protein>
    <submittedName>
        <fullName evidence="1">WG repeat-containing protein</fullName>
    </submittedName>
</protein>
<dbReference type="Proteomes" id="UP000614200">
    <property type="component" value="Unassembled WGS sequence"/>
</dbReference>
<proteinExistence type="predicted"/>
<reference evidence="1 2" key="1">
    <citation type="submission" date="2020-11" db="EMBL/GenBank/DDBJ databases">
        <title>Fusibacter basophilias sp. nov.</title>
        <authorList>
            <person name="Qiu D."/>
        </authorList>
    </citation>
    <scope>NUCLEOTIDE SEQUENCE [LARGE SCALE GENOMIC DNA]</scope>
    <source>
        <strain evidence="1 2">Q10-2</strain>
    </source>
</reference>
<organism evidence="1 2">
    <name type="scientific">Fusibacter ferrireducens</name>
    <dbReference type="NCBI Taxonomy" id="2785058"/>
    <lineage>
        <taxon>Bacteria</taxon>
        <taxon>Bacillati</taxon>
        <taxon>Bacillota</taxon>
        <taxon>Clostridia</taxon>
        <taxon>Eubacteriales</taxon>
        <taxon>Eubacteriales Family XII. Incertae Sedis</taxon>
        <taxon>Fusibacter</taxon>
    </lineage>
</organism>
<evidence type="ECO:0000313" key="1">
    <source>
        <dbReference type="EMBL" id="MBF4694004.1"/>
    </source>
</evidence>
<sequence>MLNSKSKLTPKLTKPLLITFICMQLGFIAACSTDPKVETETIYDSVQLISDRLIKVQSDDPKSLYGIVDLESNVIVEPQYQDIELVDANLFIVKQDSKCGVYTLNQSLQIEPKYDAIYQSVTSEHYLEILHNNLYGYIEKETGFTVEPQYKYISISADCIKAVNKKGKTGYVDFKGNTLIPFEYTEGSPFIDGHAIVQDDTGFYSIDLQGHTSEALPINFYLENATYDQFVVASSDMNIENGNNGYAPVVESVTGNLKYINRSGDIVLDTAYSFGLPFDDFNIAAVYRDRKMGLINQSGEEILPPEYDAIIDVLNSGHYLFSKGSQSGLMDKNGQVIFPLSDKEIKFTWHFYYVTKNDITTIYDLDHNNFYELPTKEIDVRSYKDGTYFYKAYQDEAEVWGVKNTNGEVLVPAQYEAMAFYTKEGIIGAKDEKGWRIINTKTQ</sequence>
<keyword evidence="2" id="KW-1185">Reference proteome</keyword>
<dbReference type="PANTHER" id="PTHR37841:SF1">
    <property type="entry name" value="DUF3298 DOMAIN-CONTAINING PROTEIN"/>
    <property type="match status" value="1"/>
</dbReference>
<dbReference type="PROSITE" id="PS51257">
    <property type="entry name" value="PROKAR_LIPOPROTEIN"/>
    <property type="match status" value="1"/>
</dbReference>
<accession>A0ABR9ZU65</accession>
<comment type="caution">
    <text evidence="1">The sequence shown here is derived from an EMBL/GenBank/DDBJ whole genome shotgun (WGS) entry which is preliminary data.</text>
</comment>